<reference evidence="2 3" key="1">
    <citation type="journal article" date="2020" name="ISME J.">
        <title>Comparative genomics reveals insights into cyanobacterial evolution and habitat adaptation.</title>
        <authorList>
            <person name="Chen M.Y."/>
            <person name="Teng W.K."/>
            <person name="Zhao L."/>
            <person name="Hu C.X."/>
            <person name="Zhou Y.K."/>
            <person name="Han B.P."/>
            <person name="Song L.R."/>
            <person name="Shu W.S."/>
        </authorList>
    </citation>
    <scope>NUCLEOTIDE SEQUENCE [LARGE SCALE GENOMIC DNA]</scope>
    <source>
        <strain evidence="2 3">FACHB-1040</strain>
    </source>
</reference>
<comment type="caution">
    <text evidence="2">The sequence shown here is derived from an EMBL/GenBank/DDBJ whole genome shotgun (WGS) entry which is preliminary data.</text>
</comment>
<dbReference type="Gene3D" id="3.40.50.300">
    <property type="entry name" value="P-loop containing nucleotide triphosphate hydrolases"/>
    <property type="match status" value="1"/>
</dbReference>
<gene>
    <name evidence="2" type="ORF">H6F99_16045</name>
</gene>
<dbReference type="SMART" id="SM00382">
    <property type="entry name" value="AAA"/>
    <property type="match status" value="1"/>
</dbReference>
<organism evidence="2 3">
    <name type="scientific">Aphanizomenon flos-aquae FACHB-1040</name>
    <dbReference type="NCBI Taxonomy" id="2692887"/>
    <lineage>
        <taxon>Bacteria</taxon>
        <taxon>Bacillati</taxon>
        <taxon>Cyanobacteriota</taxon>
        <taxon>Cyanophyceae</taxon>
        <taxon>Nostocales</taxon>
        <taxon>Aphanizomenonaceae</taxon>
        <taxon>Aphanizomenon</taxon>
    </lineage>
</organism>
<protein>
    <submittedName>
        <fullName evidence="2">MoxR family ATPase</fullName>
    </submittedName>
</protein>
<sequence>MAKIPLEYTGKIHPPSGGIWNEQVNRKLYPYYPDNGLKEAVKLAIQLNRPLLLEGEPGCGKSELARAVFYEFSQREGENWHFRLWNIQSTSKAQDGFYTYDYIGRLQAAQIAQLEKLKSTNPEDYLEYGPLGHAFLEHGETDNIKSRNIVLIDEIDKAAIDFPNDLLLALEDQCFEIKDVRPRRWLTANKDAPPIIFITSNQEKELPNAFLRRCLYHYVEFPDKKALIDIINGRFSAPPETLINAAIGRFLALREDMNDNKEETDKKVSTSELIDWFQVLNLHIRNEENGIDDKKLNDIIKELEKNKLPYNGTLLKNRQDKQEYGE</sequence>
<evidence type="ECO:0000259" key="1">
    <source>
        <dbReference type="SMART" id="SM00382"/>
    </source>
</evidence>
<dbReference type="EMBL" id="JACJQT010000043">
    <property type="protein sequence ID" value="MBD2279750.1"/>
    <property type="molecule type" value="Genomic_DNA"/>
</dbReference>
<dbReference type="SUPFAM" id="SSF52540">
    <property type="entry name" value="P-loop containing nucleoside triphosphate hydrolases"/>
    <property type="match status" value="1"/>
</dbReference>
<evidence type="ECO:0000313" key="3">
    <source>
        <dbReference type="Proteomes" id="UP000606721"/>
    </source>
</evidence>
<evidence type="ECO:0000313" key="2">
    <source>
        <dbReference type="EMBL" id="MBD2279750.1"/>
    </source>
</evidence>
<dbReference type="CDD" id="cd00009">
    <property type="entry name" value="AAA"/>
    <property type="match status" value="1"/>
</dbReference>
<proteinExistence type="predicted"/>
<dbReference type="Pfam" id="PF07728">
    <property type="entry name" value="AAA_5"/>
    <property type="match status" value="1"/>
</dbReference>
<dbReference type="InterPro" id="IPR003593">
    <property type="entry name" value="AAA+_ATPase"/>
</dbReference>
<feature type="domain" description="AAA+ ATPase" evidence="1">
    <location>
        <begin position="47"/>
        <end position="225"/>
    </location>
</feature>
<dbReference type="Proteomes" id="UP000606721">
    <property type="component" value="Unassembled WGS sequence"/>
</dbReference>
<dbReference type="InterPro" id="IPR027417">
    <property type="entry name" value="P-loop_NTPase"/>
</dbReference>
<keyword evidence="3" id="KW-1185">Reference proteome</keyword>
<dbReference type="RefSeq" id="WP_190383564.1">
    <property type="nucleotide sequence ID" value="NZ_JACJQT010000043.1"/>
</dbReference>
<dbReference type="InterPro" id="IPR011704">
    <property type="entry name" value="ATPase_dyneun-rel_AAA"/>
</dbReference>
<accession>A0ABR8BZ53</accession>
<name>A0ABR8BZ53_APHFL</name>